<keyword evidence="6 17" id="KW-0418">Kinase</keyword>
<dbReference type="FunFam" id="2.60.40.10:FF:000791">
    <property type="entry name" value="Two-component system sensor histidine kinase/response regulator"/>
    <property type="match status" value="1"/>
</dbReference>
<dbReference type="PROSITE" id="PS50110">
    <property type="entry name" value="RESPONSE_REGULATORY"/>
    <property type="match status" value="1"/>
</dbReference>
<dbReference type="InterPro" id="IPR003661">
    <property type="entry name" value="HisK_dim/P_dom"/>
</dbReference>
<keyword evidence="8" id="KW-0902">Two-component regulatory system</keyword>
<feature type="modified residue" description="4-aspartylphosphate" evidence="12">
    <location>
        <position position="1177"/>
    </location>
</feature>
<keyword evidence="10" id="KW-0238">DNA-binding</keyword>
<feature type="signal peptide" evidence="13">
    <location>
        <begin position="1"/>
        <end position="21"/>
    </location>
</feature>
<dbReference type="InterPro" id="IPR036890">
    <property type="entry name" value="HATPase_C_sf"/>
</dbReference>
<evidence type="ECO:0000256" key="13">
    <source>
        <dbReference type="SAM" id="SignalP"/>
    </source>
</evidence>
<dbReference type="Pfam" id="PF00512">
    <property type="entry name" value="HisKA"/>
    <property type="match status" value="1"/>
</dbReference>
<dbReference type="GO" id="GO:0005524">
    <property type="term" value="F:ATP binding"/>
    <property type="evidence" value="ECO:0007669"/>
    <property type="project" value="UniProtKB-KW"/>
</dbReference>
<feature type="domain" description="Histidine kinase" evidence="15">
    <location>
        <begin position="865"/>
        <end position="1087"/>
    </location>
</feature>
<gene>
    <name evidence="17" type="ORF">C8N47_1189</name>
</gene>
<dbReference type="SMART" id="SM00387">
    <property type="entry name" value="HATPase_c"/>
    <property type="match status" value="1"/>
</dbReference>
<feature type="chain" id="PRO_5015755137" description="histidine kinase" evidence="13">
    <location>
        <begin position="22"/>
        <end position="1385"/>
    </location>
</feature>
<dbReference type="EMBL" id="QAAD01000018">
    <property type="protein sequence ID" value="PTN07358.1"/>
    <property type="molecule type" value="Genomic_DNA"/>
</dbReference>
<dbReference type="InterPro" id="IPR009057">
    <property type="entry name" value="Homeodomain-like_sf"/>
</dbReference>
<comment type="caution">
    <text evidence="17">The sequence shown here is derived from an EMBL/GenBank/DDBJ whole genome shotgun (WGS) entry which is preliminary data.</text>
</comment>
<keyword evidence="5" id="KW-0547">Nucleotide-binding</keyword>
<evidence type="ECO:0000256" key="8">
    <source>
        <dbReference type="ARBA" id="ARBA00023012"/>
    </source>
</evidence>
<sequence>MNRLFLSFLFAIVAIISPAQNEIHFAHLGMQDGFTNSRANTIIQDRKGFIWVGTWNGLNRYDGYNCINYQPGFHDSVSVANREIVALMEGKNGAIWIGTSVGLSRLDPETGVFKNYEFRNRILSLCEDPSGAIWIGTWGGGLYRLNPESGEKVHFLAADIVSDVMIDSRGILWVATYYGLLRKSAENDSFDRFIHQASGNSISNSVVTQITESADGCLWAGTWGGGLDRIRVLDEGQQLHFTNFSLSASGDGQPGGVVSKLYYDQFHNLWIGTWNDGLRLLRADQQQLAPTEARMIAYQAELENSASLSSASISALWVDASGLLWVGGATIDRASITERGVDRYRLPAESGQLPGNGPVRCFAGRGEQLFVASGNTVFQYRRHQKEYLFRKKYGSLGYPLAGGKVGASSVLDLAADSAGLWIGTEDAGLIFYPYNSDGLLDPAKAQYFNHQSRSPIAGDKVCSIVLSKAYPGTIWLGTLQSGITRLRKTGKGQFVSENFKAANGSLSDNNIRTLYEDAAGKLWIGTQDGLNCYDPQIEHFESYFYSVEDSNSLNDNVINAIFEDSSGGLWVGTNSGLNKALIASDGDEKSPVQFRGFPDKAYLSNEIVTNLFEDGSGNLWVRMYRGFIKMNMGNEEVVGQYFSRDYENLMLARNSSLQLATGQFVLDAQNGFLSFSPDSIVKNARPPKVVITSFKVLNQPVDENRELQKRMGILQSIPYTSQLELSYRDKMITAEFSAMDYKNPQKNEYQYKLEGFDNQWNQVGAQNTATYTNLPSGSYTLRVKAKNSDGQWSEQEAALVLLVSPPWWKSIWAYLVYLAAVGGLLYFFSKYTFIRAQVKSELKFEQMRNQEMARLNELKSFFFTDITHELKTPLTLILGPARELTADKSLNAYAAKQAELIKNSAYKLLRLVNQLMEFRKIEKGVDEKLYAQPCNVDQMLSEVYAFFKPMADSRRIHFSLNVDPESIVAYVDPDKLEKVIFNLISNAFKYSNDNSKIVVSARLRAPEGEVLQTLVLEVEDSGIGIPPEYLDKIFERFYQVHQRRTQSTGGIGLFLAKALVEQHGGTISVASEPGKGSCFRVEIPVNPELLANALQHETINSLPADAEEETAGESVSLSLSAKAAAGKQLILVIEDDADLNDFLATGLAADYRVITAFNGKEGLEKAREQLPDLILSDIMMPEMDGFEFCQIARQDINLSHIPLVFLTAKTMQDDEIKGLKLGAVDYIYKPFNLVSLKLKINNILSAQKQLQDRLRTEQILEPETEELSSLDEIFLKDAVEAIQQNLDDPNFDVEAFSQALKMSSNQLYRKIKALTGQTAKEFIRTQRLKTAAGLLVQKKRNISEIIYMVGFSSPSYFTRCFKEFYGCTPREYMEKGLPVDVGDKS</sequence>
<feature type="domain" description="HTH araC/xylS-type" evidence="14">
    <location>
        <begin position="1276"/>
        <end position="1375"/>
    </location>
</feature>
<keyword evidence="7" id="KW-0067">ATP-binding</keyword>
<evidence type="ECO:0000256" key="12">
    <source>
        <dbReference type="PROSITE-ProRule" id="PRU00169"/>
    </source>
</evidence>
<dbReference type="OrthoDB" id="9797097at2"/>
<dbReference type="InterPro" id="IPR011110">
    <property type="entry name" value="Reg_prop"/>
</dbReference>
<dbReference type="PANTHER" id="PTHR43547">
    <property type="entry name" value="TWO-COMPONENT HISTIDINE KINASE"/>
    <property type="match status" value="1"/>
</dbReference>
<dbReference type="SUPFAM" id="SSF46689">
    <property type="entry name" value="Homeodomain-like"/>
    <property type="match status" value="1"/>
</dbReference>
<dbReference type="SUPFAM" id="SSF47384">
    <property type="entry name" value="Homodimeric domain of signal transducing histidine kinase"/>
    <property type="match status" value="1"/>
</dbReference>
<reference evidence="17 18" key="1">
    <citation type="submission" date="2018-04" db="EMBL/GenBank/DDBJ databases">
        <title>Genomic Encyclopedia of Archaeal and Bacterial Type Strains, Phase II (KMG-II): from individual species to whole genera.</title>
        <authorList>
            <person name="Goeker M."/>
        </authorList>
    </citation>
    <scope>NUCLEOTIDE SEQUENCE [LARGE SCALE GENOMIC DNA]</scope>
    <source>
        <strain evidence="17 18">DSM 28823</strain>
    </source>
</reference>
<keyword evidence="3 12" id="KW-0597">Phosphoprotein</keyword>
<dbReference type="SMART" id="SM00448">
    <property type="entry name" value="REC"/>
    <property type="match status" value="1"/>
</dbReference>
<dbReference type="Proteomes" id="UP000243525">
    <property type="component" value="Unassembled WGS sequence"/>
</dbReference>
<evidence type="ECO:0000256" key="10">
    <source>
        <dbReference type="ARBA" id="ARBA00023125"/>
    </source>
</evidence>
<evidence type="ECO:0000256" key="11">
    <source>
        <dbReference type="ARBA" id="ARBA00023163"/>
    </source>
</evidence>
<dbReference type="InterPro" id="IPR018060">
    <property type="entry name" value="HTH_AraC"/>
</dbReference>
<evidence type="ECO:0000259" key="14">
    <source>
        <dbReference type="PROSITE" id="PS01124"/>
    </source>
</evidence>
<evidence type="ECO:0000256" key="9">
    <source>
        <dbReference type="ARBA" id="ARBA00023015"/>
    </source>
</evidence>
<dbReference type="PROSITE" id="PS01124">
    <property type="entry name" value="HTH_ARAC_FAMILY_2"/>
    <property type="match status" value="1"/>
</dbReference>
<dbReference type="SMART" id="SM00342">
    <property type="entry name" value="HTH_ARAC"/>
    <property type="match status" value="1"/>
</dbReference>
<dbReference type="FunFam" id="3.30.565.10:FF:000037">
    <property type="entry name" value="Hybrid sensor histidine kinase/response regulator"/>
    <property type="match status" value="1"/>
</dbReference>
<dbReference type="Pfam" id="PF00072">
    <property type="entry name" value="Response_reg"/>
    <property type="match status" value="1"/>
</dbReference>
<keyword evidence="13" id="KW-0732">Signal</keyword>
<dbReference type="InterPro" id="IPR018062">
    <property type="entry name" value="HTH_AraC-typ_CS"/>
</dbReference>
<evidence type="ECO:0000256" key="6">
    <source>
        <dbReference type="ARBA" id="ARBA00022777"/>
    </source>
</evidence>
<evidence type="ECO:0000259" key="16">
    <source>
        <dbReference type="PROSITE" id="PS50110"/>
    </source>
</evidence>
<evidence type="ECO:0000256" key="1">
    <source>
        <dbReference type="ARBA" id="ARBA00000085"/>
    </source>
</evidence>
<dbReference type="InterPro" id="IPR015943">
    <property type="entry name" value="WD40/YVTN_repeat-like_dom_sf"/>
</dbReference>
<dbReference type="Pfam" id="PF07494">
    <property type="entry name" value="Reg_prop"/>
    <property type="match status" value="4"/>
</dbReference>
<dbReference type="CDD" id="cd00082">
    <property type="entry name" value="HisKA"/>
    <property type="match status" value="1"/>
</dbReference>
<proteinExistence type="predicted"/>
<dbReference type="InterPro" id="IPR011006">
    <property type="entry name" value="CheY-like_superfamily"/>
</dbReference>
<keyword evidence="4" id="KW-0808">Transferase</keyword>
<dbReference type="PROSITE" id="PS50109">
    <property type="entry name" value="HIS_KIN"/>
    <property type="match status" value="1"/>
</dbReference>
<dbReference type="Gene3D" id="3.40.50.2300">
    <property type="match status" value="1"/>
</dbReference>
<dbReference type="RefSeq" id="WP_107823316.1">
    <property type="nucleotide sequence ID" value="NZ_QAAD01000018.1"/>
</dbReference>
<dbReference type="Pfam" id="PF07495">
    <property type="entry name" value="Y_Y_Y"/>
    <property type="match status" value="1"/>
</dbReference>
<keyword evidence="9" id="KW-0805">Transcription regulation</keyword>
<dbReference type="Pfam" id="PF02518">
    <property type="entry name" value="HATPase_c"/>
    <property type="match status" value="1"/>
</dbReference>
<dbReference type="EC" id="2.7.13.3" evidence="2"/>
<dbReference type="Gene3D" id="2.60.40.10">
    <property type="entry name" value="Immunoglobulins"/>
    <property type="match status" value="1"/>
</dbReference>
<dbReference type="CDD" id="cd00075">
    <property type="entry name" value="HATPase"/>
    <property type="match status" value="1"/>
</dbReference>
<dbReference type="SUPFAM" id="SSF55874">
    <property type="entry name" value="ATPase domain of HSP90 chaperone/DNA topoisomerase II/histidine kinase"/>
    <property type="match status" value="1"/>
</dbReference>
<dbReference type="InterPro" id="IPR013783">
    <property type="entry name" value="Ig-like_fold"/>
</dbReference>
<dbReference type="Pfam" id="PF12833">
    <property type="entry name" value="HTH_18"/>
    <property type="match status" value="1"/>
</dbReference>
<dbReference type="SMART" id="SM00388">
    <property type="entry name" value="HisKA"/>
    <property type="match status" value="1"/>
</dbReference>
<evidence type="ECO:0000256" key="2">
    <source>
        <dbReference type="ARBA" id="ARBA00012438"/>
    </source>
</evidence>
<feature type="domain" description="Response regulatory" evidence="16">
    <location>
        <begin position="1129"/>
        <end position="1244"/>
    </location>
</feature>
<evidence type="ECO:0000313" key="18">
    <source>
        <dbReference type="Proteomes" id="UP000243525"/>
    </source>
</evidence>
<organism evidence="17 18">
    <name type="scientific">Mangrovibacterium marinum</name>
    <dbReference type="NCBI Taxonomy" id="1639118"/>
    <lineage>
        <taxon>Bacteria</taxon>
        <taxon>Pseudomonadati</taxon>
        <taxon>Bacteroidota</taxon>
        <taxon>Bacteroidia</taxon>
        <taxon>Marinilabiliales</taxon>
        <taxon>Prolixibacteraceae</taxon>
        <taxon>Mangrovibacterium</taxon>
    </lineage>
</organism>
<evidence type="ECO:0000256" key="4">
    <source>
        <dbReference type="ARBA" id="ARBA00022679"/>
    </source>
</evidence>
<dbReference type="GO" id="GO:0000155">
    <property type="term" value="F:phosphorelay sensor kinase activity"/>
    <property type="evidence" value="ECO:0007669"/>
    <property type="project" value="InterPro"/>
</dbReference>
<dbReference type="Gene3D" id="2.130.10.10">
    <property type="entry name" value="YVTN repeat-like/Quinoprotein amine dehydrogenase"/>
    <property type="match status" value="3"/>
</dbReference>
<dbReference type="Gene3D" id="3.30.565.10">
    <property type="entry name" value="Histidine kinase-like ATPase, C-terminal domain"/>
    <property type="match status" value="1"/>
</dbReference>
<dbReference type="InterPro" id="IPR036097">
    <property type="entry name" value="HisK_dim/P_sf"/>
</dbReference>
<dbReference type="Gene3D" id="1.10.10.60">
    <property type="entry name" value="Homeodomain-like"/>
    <property type="match status" value="1"/>
</dbReference>
<protein>
    <recommendedName>
        <fullName evidence="2">histidine kinase</fullName>
        <ecNumber evidence="2">2.7.13.3</ecNumber>
    </recommendedName>
</protein>
<evidence type="ECO:0000256" key="7">
    <source>
        <dbReference type="ARBA" id="ARBA00022840"/>
    </source>
</evidence>
<evidence type="ECO:0000313" key="17">
    <source>
        <dbReference type="EMBL" id="PTN07358.1"/>
    </source>
</evidence>
<dbReference type="SUPFAM" id="SSF63829">
    <property type="entry name" value="Calcium-dependent phosphotriesterase"/>
    <property type="match status" value="2"/>
</dbReference>
<dbReference type="InterPro" id="IPR004358">
    <property type="entry name" value="Sig_transdc_His_kin-like_C"/>
</dbReference>
<dbReference type="InterPro" id="IPR003594">
    <property type="entry name" value="HATPase_dom"/>
</dbReference>
<dbReference type="GO" id="GO:0043565">
    <property type="term" value="F:sequence-specific DNA binding"/>
    <property type="evidence" value="ECO:0007669"/>
    <property type="project" value="InterPro"/>
</dbReference>
<dbReference type="InterPro" id="IPR005467">
    <property type="entry name" value="His_kinase_dom"/>
</dbReference>
<evidence type="ECO:0000256" key="3">
    <source>
        <dbReference type="ARBA" id="ARBA00022553"/>
    </source>
</evidence>
<name>A0A2T5BYQ0_9BACT</name>
<accession>A0A2T5BYQ0</accession>
<dbReference type="SUPFAM" id="SSF52172">
    <property type="entry name" value="CheY-like"/>
    <property type="match status" value="1"/>
</dbReference>
<dbReference type="CDD" id="cd00146">
    <property type="entry name" value="PKD"/>
    <property type="match status" value="1"/>
</dbReference>
<evidence type="ECO:0000259" key="15">
    <source>
        <dbReference type="PROSITE" id="PS50109"/>
    </source>
</evidence>
<dbReference type="InterPro" id="IPR011123">
    <property type="entry name" value="Y_Y_Y"/>
</dbReference>
<dbReference type="PRINTS" id="PR00344">
    <property type="entry name" value="BCTRLSENSOR"/>
</dbReference>
<comment type="catalytic activity">
    <reaction evidence="1">
        <text>ATP + protein L-histidine = ADP + protein N-phospho-L-histidine.</text>
        <dbReference type="EC" id="2.7.13.3"/>
    </reaction>
</comment>
<dbReference type="PANTHER" id="PTHR43547:SF2">
    <property type="entry name" value="HYBRID SIGNAL TRANSDUCTION HISTIDINE KINASE C"/>
    <property type="match status" value="1"/>
</dbReference>
<keyword evidence="11" id="KW-0804">Transcription</keyword>
<evidence type="ECO:0000256" key="5">
    <source>
        <dbReference type="ARBA" id="ARBA00022741"/>
    </source>
</evidence>
<keyword evidence="18" id="KW-1185">Reference proteome</keyword>
<dbReference type="Gene3D" id="1.10.287.130">
    <property type="match status" value="1"/>
</dbReference>
<dbReference type="PROSITE" id="PS00041">
    <property type="entry name" value="HTH_ARAC_FAMILY_1"/>
    <property type="match status" value="1"/>
</dbReference>
<dbReference type="InterPro" id="IPR001789">
    <property type="entry name" value="Sig_transdc_resp-reg_receiver"/>
</dbReference>
<dbReference type="GO" id="GO:0003700">
    <property type="term" value="F:DNA-binding transcription factor activity"/>
    <property type="evidence" value="ECO:0007669"/>
    <property type="project" value="InterPro"/>
</dbReference>